<proteinExistence type="predicted"/>
<dbReference type="EMBL" id="VSSQ01111013">
    <property type="protein sequence ID" value="MPN48562.1"/>
    <property type="molecule type" value="Genomic_DNA"/>
</dbReference>
<reference evidence="1" key="1">
    <citation type="submission" date="2019-08" db="EMBL/GenBank/DDBJ databases">
        <authorList>
            <person name="Kucharzyk K."/>
            <person name="Murdoch R.W."/>
            <person name="Higgins S."/>
            <person name="Loffler F."/>
        </authorList>
    </citation>
    <scope>NUCLEOTIDE SEQUENCE</scope>
</reference>
<evidence type="ECO:0000313" key="1">
    <source>
        <dbReference type="EMBL" id="MPN48562.1"/>
    </source>
</evidence>
<dbReference type="AlphaFoldDB" id="A0A645ICK9"/>
<protein>
    <submittedName>
        <fullName evidence="1">Uncharacterized protein</fullName>
    </submittedName>
</protein>
<organism evidence="1">
    <name type="scientific">bioreactor metagenome</name>
    <dbReference type="NCBI Taxonomy" id="1076179"/>
    <lineage>
        <taxon>unclassified sequences</taxon>
        <taxon>metagenomes</taxon>
        <taxon>ecological metagenomes</taxon>
    </lineage>
</organism>
<sequence length="63" mass="6793">MQPLVVILVGGKGRDGREFNRLILVDCQRAGGDDGGYIKVRRAGRFRHGGKGACGDAHRQDEG</sequence>
<accession>A0A645ICK9</accession>
<gene>
    <name evidence="1" type="ORF">SDC9_196172</name>
</gene>
<comment type="caution">
    <text evidence="1">The sequence shown here is derived from an EMBL/GenBank/DDBJ whole genome shotgun (WGS) entry which is preliminary data.</text>
</comment>
<name>A0A645ICK9_9ZZZZ</name>